<comment type="caution">
    <text evidence="8">The sequence shown here is derived from an EMBL/GenBank/DDBJ whole genome shotgun (WGS) entry which is preliminary data.</text>
</comment>
<dbReference type="Pfam" id="PF05036">
    <property type="entry name" value="SPOR"/>
    <property type="match status" value="1"/>
</dbReference>
<dbReference type="GO" id="GO:0000270">
    <property type="term" value="P:peptidoglycan metabolic process"/>
    <property type="evidence" value="ECO:0007669"/>
    <property type="project" value="UniProtKB-UniRule"/>
</dbReference>
<keyword evidence="4" id="KW-0564">Palmitate</keyword>
<dbReference type="AlphaFoldDB" id="A0A2D0J5Q5"/>
<dbReference type="PROSITE" id="PS51257">
    <property type="entry name" value="PROKAR_LIPOPROTEIN"/>
    <property type="match status" value="1"/>
</dbReference>
<dbReference type="HAMAP" id="MF_02071">
    <property type="entry name" value="RlpA"/>
    <property type="match status" value="1"/>
</dbReference>
<comment type="similarity">
    <text evidence="4 5">Belongs to the RlpA family.</text>
</comment>
<feature type="domain" description="SPOR" evidence="7">
    <location>
        <begin position="241"/>
        <end position="317"/>
    </location>
</feature>
<accession>A0A2D0J5Q5</accession>
<keyword evidence="4" id="KW-0472">Membrane</keyword>
<dbReference type="GO" id="GO:0042834">
    <property type="term" value="F:peptidoglycan binding"/>
    <property type="evidence" value="ECO:0007669"/>
    <property type="project" value="InterPro"/>
</dbReference>
<dbReference type="EC" id="4.2.2.-" evidence="4"/>
<dbReference type="RefSeq" id="WP_099134461.1">
    <property type="nucleotide sequence ID" value="NZ_CAWNNJ010000001.1"/>
</dbReference>
<dbReference type="InterPro" id="IPR007730">
    <property type="entry name" value="SPOR-like_dom"/>
</dbReference>
<dbReference type="InterPro" id="IPR012997">
    <property type="entry name" value="RplA"/>
</dbReference>
<protein>
    <recommendedName>
        <fullName evidence="4">Endolytic peptidoglycan transglycosylase RlpA</fullName>
        <ecNumber evidence="4">4.2.2.-</ecNumber>
    </recommendedName>
</protein>
<evidence type="ECO:0000256" key="5">
    <source>
        <dbReference type="RuleBase" id="RU003495"/>
    </source>
</evidence>
<evidence type="ECO:0000256" key="6">
    <source>
        <dbReference type="SAM" id="MobiDB-lite"/>
    </source>
</evidence>
<dbReference type="Gene3D" id="3.30.70.1070">
    <property type="entry name" value="Sporulation related repeat"/>
    <property type="match status" value="1"/>
</dbReference>
<dbReference type="PANTHER" id="PTHR34183">
    <property type="entry name" value="ENDOLYTIC PEPTIDOGLYCAN TRANSGLYCOSYLASE RLPA"/>
    <property type="match status" value="1"/>
</dbReference>
<name>A0A2D0J5Q5_XENBU</name>
<evidence type="ECO:0000313" key="9">
    <source>
        <dbReference type="Proteomes" id="UP000225833"/>
    </source>
</evidence>
<evidence type="ECO:0000256" key="1">
    <source>
        <dbReference type="ARBA" id="ARBA00022729"/>
    </source>
</evidence>
<organism evidence="8 9">
    <name type="scientific">Xenorhabdus budapestensis</name>
    <dbReference type="NCBI Taxonomy" id="290110"/>
    <lineage>
        <taxon>Bacteria</taxon>
        <taxon>Pseudomonadati</taxon>
        <taxon>Pseudomonadota</taxon>
        <taxon>Gammaproteobacteria</taxon>
        <taxon>Enterobacterales</taxon>
        <taxon>Morganellaceae</taxon>
        <taxon>Xenorhabdus</taxon>
    </lineage>
</organism>
<dbReference type="OrthoDB" id="9779128at2"/>
<evidence type="ECO:0000256" key="4">
    <source>
        <dbReference type="HAMAP-Rule" id="MF_02071"/>
    </source>
</evidence>
<reference evidence="8 9" key="1">
    <citation type="journal article" date="2017" name="Nat. Microbiol.">
        <title>Natural product diversity associated with the nematode symbionts Photorhabdus and Xenorhabdus.</title>
        <authorList>
            <person name="Tobias N.J."/>
            <person name="Wolff H."/>
            <person name="Djahanschiri B."/>
            <person name="Grundmann F."/>
            <person name="Kronenwerth M."/>
            <person name="Shi Y.M."/>
            <person name="Simonyi S."/>
            <person name="Grun P."/>
            <person name="Shapiro-Ilan D."/>
            <person name="Pidot S.J."/>
            <person name="Stinear T.P."/>
            <person name="Ebersberger I."/>
            <person name="Bode H.B."/>
        </authorList>
    </citation>
    <scope>NUCLEOTIDE SEQUENCE [LARGE SCALE GENOMIC DNA]</scope>
    <source>
        <strain evidence="8 9">DSM 16342</strain>
    </source>
</reference>
<keyword evidence="4" id="KW-1003">Cell membrane</keyword>
<dbReference type="Proteomes" id="UP000225833">
    <property type="component" value="Unassembled WGS sequence"/>
</dbReference>
<evidence type="ECO:0000259" key="7">
    <source>
        <dbReference type="PROSITE" id="PS51724"/>
    </source>
</evidence>
<dbReference type="CDD" id="cd22268">
    <property type="entry name" value="DPBB_RlpA-like"/>
    <property type="match status" value="1"/>
</dbReference>
<dbReference type="InterPro" id="IPR036680">
    <property type="entry name" value="SPOR-like_sf"/>
</dbReference>
<dbReference type="GO" id="GO:0008932">
    <property type="term" value="F:lytic endotransglycosylase activity"/>
    <property type="evidence" value="ECO:0007669"/>
    <property type="project" value="UniProtKB-UniRule"/>
</dbReference>
<feature type="region of interest" description="Disordered" evidence="6">
    <location>
        <begin position="189"/>
        <end position="246"/>
    </location>
</feature>
<dbReference type="InterPro" id="IPR009009">
    <property type="entry name" value="RlpA-like_DPBB"/>
</dbReference>
<evidence type="ECO:0000256" key="2">
    <source>
        <dbReference type="ARBA" id="ARBA00023239"/>
    </source>
</evidence>
<dbReference type="PROSITE" id="PS51724">
    <property type="entry name" value="SPOR"/>
    <property type="match status" value="1"/>
</dbReference>
<comment type="function">
    <text evidence="4">Lytic transglycosylase with a strong preference for naked glycan strands that lack stem peptides.</text>
</comment>
<keyword evidence="2 4" id="KW-0456">Lyase</keyword>
<proteinExistence type="inferred from homology"/>
<gene>
    <name evidence="4" type="primary">rlpA</name>
    <name evidence="8" type="ORF">Xbud_00387</name>
</gene>
<evidence type="ECO:0000256" key="3">
    <source>
        <dbReference type="ARBA" id="ARBA00023316"/>
    </source>
</evidence>
<dbReference type="GO" id="GO:0071555">
    <property type="term" value="P:cell wall organization"/>
    <property type="evidence" value="ECO:0007669"/>
    <property type="project" value="UniProtKB-KW"/>
</dbReference>
<comment type="subcellular location">
    <subcellularLocation>
        <location evidence="4">Cell membrane</location>
        <topology evidence="4">Lipid-anchor</topology>
    </subcellularLocation>
</comment>
<keyword evidence="3 4" id="KW-0961">Cell wall biogenesis/degradation</keyword>
<dbReference type="PANTHER" id="PTHR34183:SF1">
    <property type="entry name" value="ENDOLYTIC PEPTIDOGLYCAN TRANSGLYCOSYLASE RLPA"/>
    <property type="match status" value="1"/>
</dbReference>
<evidence type="ECO:0000313" key="8">
    <source>
        <dbReference type="EMBL" id="PHM29837.1"/>
    </source>
</evidence>
<dbReference type="InterPro" id="IPR034718">
    <property type="entry name" value="RlpA"/>
</dbReference>
<dbReference type="Gene3D" id="2.40.40.10">
    <property type="entry name" value="RlpA-like domain"/>
    <property type="match status" value="1"/>
</dbReference>
<keyword evidence="1" id="KW-0732">Signal</keyword>
<dbReference type="GO" id="GO:0009279">
    <property type="term" value="C:cell outer membrane"/>
    <property type="evidence" value="ECO:0007669"/>
    <property type="project" value="TreeGrafter"/>
</dbReference>
<dbReference type="NCBIfam" id="NF007953">
    <property type="entry name" value="PRK10672.1"/>
    <property type="match status" value="1"/>
</dbReference>
<feature type="compositionally biased region" description="Polar residues" evidence="6">
    <location>
        <begin position="196"/>
        <end position="246"/>
    </location>
</feature>
<dbReference type="GO" id="GO:0005886">
    <property type="term" value="C:plasma membrane"/>
    <property type="evidence" value="ECO:0007669"/>
    <property type="project" value="UniProtKB-SubCell"/>
</dbReference>
<keyword evidence="4 8" id="KW-0449">Lipoprotein</keyword>
<dbReference type="InterPro" id="IPR036908">
    <property type="entry name" value="RlpA-like_sf"/>
</dbReference>
<dbReference type="Pfam" id="PF03330">
    <property type="entry name" value="DPBB_1"/>
    <property type="match status" value="1"/>
</dbReference>
<dbReference type="SUPFAM" id="SSF110997">
    <property type="entry name" value="Sporulation related repeat"/>
    <property type="match status" value="1"/>
</dbReference>
<sequence length="317" mass="34128">MRQQWLILGIVAALISGCTTSNERGASSVPPIPTRDVLGAEPVYEPYHPSANQDYSRGGESYHIVQDPAQFTQTGYASIFGEEANGKLTTIGERTSPYALTAAHPTLPIPGYVRITNLSNGRMIIVRVNDRGPYNKPGKVIELSRAVAERLNLMPQSRVKLDGIQVAPDGSLSGLGTAGSTIVKQSYALPDRPVLNSPSTGAVTNMTPDSPEQNSSNQNLSGNTENQPAVPSEKTSPESASATSSGYMVQVGAVSSEQKAKEWQQSLSQRFNVPGRVTQFNHVHRVQLGPFSSRQQAAQMQKKLTDQMHQSSFIVAP</sequence>
<dbReference type="EMBL" id="NIBS01000001">
    <property type="protein sequence ID" value="PHM29837.1"/>
    <property type="molecule type" value="Genomic_DNA"/>
</dbReference>
<dbReference type="NCBIfam" id="TIGR00413">
    <property type="entry name" value="rlpA"/>
    <property type="match status" value="1"/>
</dbReference>